<accession>L7MLL0</accession>
<dbReference type="EMBL" id="GACK01000149">
    <property type="protein sequence ID" value="JAA64885.1"/>
    <property type="molecule type" value="mRNA"/>
</dbReference>
<evidence type="ECO:0008006" key="2">
    <source>
        <dbReference type="Google" id="ProtNLM"/>
    </source>
</evidence>
<organism evidence="1">
    <name type="scientific">Rhipicephalus pulchellus</name>
    <name type="common">Yellow backed tick</name>
    <name type="synonym">Dermacentor pulchellus</name>
    <dbReference type="NCBI Taxonomy" id="72859"/>
    <lineage>
        <taxon>Eukaryota</taxon>
        <taxon>Metazoa</taxon>
        <taxon>Ecdysozoa</taxon>
        <taxon>Arthropoda</taxon>
        <taxon>Chelicerata</taxon>
        <taxon>Arachnida</taxon>
        <taxon>Acari</taxon>
        <taxon>Parasitiformes</taxon>
        <taxon>Ixodida</taxon>
        <taxon>Ixodoidea</taxon>
        <taxon>Ixodidae</taxon>
        <taxon>Rhipicephalinae</taxon>
        <taxon>Rhipicephalus</taxon>
        <taxon>Rhipicephalus</taxon>
    </lineage>
</organism>
<reference evidence="1" key="1">
    <citation type="submission" date="2012-11" db="EMBL/GenBank/DDBJ databases">
        <authorList>
            <person name="Lucero-Rivera Y.E."/>
            <person name="Tovar-Ramirez D."/>
        </authorList>
    </citation>
    <scope>NUCLEOTIDE SEQUENCE</scope>
    <source>
        <tissue evidence="1">Salivary gland</tissue>
    </source>
</reference>
<evidence type="ECO:0000313" key="1">
    <source>
        <dbReference type="EMBL" id="JAA64885.1"/>
    </source>
</evidence>
<protein>
    <recommendedName>
        <fullName evidence="2">Tick transposon</fullName>
    </recommendedName>
</protein>
<name>L7MLL0_RHIPC</name>
<feature type="non-terminal residue" evidence="1">
    <location>
        <position position="196"/>
    </location>
</feature>
<proteinExistence type="evidence at transcript level"/>
<reference evidence="1" key="2">
    <citation type="journal article" date="2015" name="J. Proteomics">
        <title>Sexual differences in the sialomes of the zebra tick, Rhipicephalus pulchellus.</title>
        <authorList>
            <person name="Tan A.W."/>
            <person name="Francischetti I.M."/>
            <person name="Slovak M."/>
            <person name="Kini R.M."/>
            <person name="Ribeiro J.M."/>
        </authorList>
    </citation>
    <scope>NUCLEOTIDE SEQUENCE</scope>
    <source>
        <tissue evidence="1">Salivary gland</tissue>
    </source>
</reference>
<dbReference type="AlphaFoldDB" id="L7MLL0"/>
<sequence>MTCSPEKSAYIHVRPKYTRADRSPELQLILAGKTIRRVAQLRILGMHVQETASTAHTLANLKRTVRGITSLLGRIARSREGMREADTLRLVHAFVVSRITYALPYQVTRRTDMEQADRLLRIACKAALGLPQNASTTALSQLGMLNTYEEYATATLLAQRERLNTTPQGRAILTKLGFPLSPQYSGDSTELTPPSV</sequence>